<dbReference type="InterPro" id="IPR035680">
    <property type="entry name" value="Clx_II_MBL"/>
</dbReference>
<dbReference type="InterPro" id="IPR051682">
    <property type="entry name" value="Mito_Persulfide_Diox"/>
</dbReference>
<evidence type="ECO:0000259" key="6">
    <source>
        <dbReference type="SMART" id="SM00849"/>
    </source>
</evidence>
<dbReference type="PANTHER" id="PTHR43084">
    <property type="entry name" value="PERSULFIDE DIOXYGENASE ETHE1"/>
    <property type="match status" value="1"/>
</dbReference>
<comment type="similarity">
    <text evidence="2">Belongs to the metallo-beta-lactamase superfamily. Glyoxalase II family.</text>
</comment>
<evidence type="ECO:0000256" key="4">
    <source>
        <dbReference type="ARBA" id="ARBA00022801"/>
    </source>
</evidence>
<keyword evidence="4" id="KW-0378">Hydrolase</keyword>
<dbReference type="GO" id="GO:0050313">
    <property type="term" value="F:sulfur dioxygenase activity"/>
    <property type="evidence" value="ECO:0007669"/>
    <property type="project" value="TreeGrafter"/>
</dbReference>
<reference evidence="7" key="1">
    <citation type="journal article" date="2015" name="PeerJ">
        <title>First genomic representation of candidate bacterial phylum KSB3 points to enhanced environmental sensing as a trigger of wastewater bulking.</title>
        <authorList>
            <person name="Sekiguchi Y."/>
            <person name="Ohashi A."/>
            <person name="Parks D.H."/>
            <person name="Yamauchi T."/>
            <person name="Tyson G.W."/>
            <person name="Hugenholtz P."/>
        </authorList>
    </citation>
    <scope>NUCLEOTIDE SEQUENCE [LARGE SCALE GENOMIC DNA]</scope>
</reference>
<dbReference type="Gene3D" id="3.60.15.10">
    <property type="entry name" value="Ribonuclease Z/Hydroxyacylglutathione hydrolase-like"/>
    <property type="match status" value="1"/>
</dbReference>
<gene>
    <name evidence="7" type="ORF">U27_04581</name>
</gene>
<protein>
    <submittedName>
        <fullName evidence="7">Beta-lactamase domain protein</fullName>
    </submittedName>
</protein>
<dbReference type="AlphaFoldDB" id="A0A081BZ59"/>
<keyword evidence="3" id="KW-0479">Metal-binding</keyword>
<evidence type="ECO:0000256" key="1">
    <source>
        <dbReference type="ARBA" id="ARBA00001947"/>
    </source>
</evidence>
<comment type="cofactor">
    <cofactor evidence="1">
        <name>Zn(2+)</name>
        <dbReference type="ChEBI" id="CHEBI:29105"/>
    </cofactor>
</comment>
<keyword evidence="8" id="KW-1185">Reference proteome</keyword>
<dbReference type="GO" id="GO:0006749">
    <property type="term" value="P:glutathione metabolic process"/>
    <property type="evidence" value="ECO:0007669"/>
    <property type="project" value="TreeGrafter"/>
</dbReference>
<dbReference type="EMBL" id="DF820466">
    <property type="protein sequence ID" value="GAK57614.1"/>
    <property type="molecule type" value="Genomic_DNA"/>
</dbReference>
<accession>A0A081BZ59</accession>
<dbReference type="SUPFAM" id="SSF56281">
    <property type="entry name" value="Metallo-hydrolase/oxidoreductase"/>
    <property type="match status" value="1"/>
</dbReference>
<dbReference type="PANTHER" id="PTHR43084:SF1">
    <property type="entry name" value="PERSULFIDE DIOXYGENASE ETHE1, MITOCHONDRIAL"/>
    <property type="match status" value="1"/>
</dbReference>
<sequence>MLVKQFVIGGDRNFGYLAADEITRKAVVIDPSYHPEMIVEFAQKHGYAIAYIFNTHGHYDHTNGNETIEKLTGKVPLLFGETDSESGITVEDEARFPLGELDILILHTPGHTEDSICLYIGDAVFTGDTLFVGKIGGTDFGQQAGTEYVSLHQKLMALPDNTRVFPGHNYGVAPESTIGRERETNPFLLQPNVEAFIDLKKNWTAYKKEHGIS</sequence>
<evidence type="ECO:0000313" key="7">
    <source>
        <dbReference type="EMBL" id="GAK57614.1"/>
    </source>
</evidence>
<proteinExistence type="inferred from homology"/>
<keyword evidence="5" id="KW-0862">Zinc</keyword>
<name>A0A081BZ59_VECG1</name>
<dbReference type="Pfam" id="PF00753">
    <property type="entry name" value="Lactamase_B"/>
    <property type="match status" value="1"/>
</dbReference>
<dbReference type="InterPro" id="IPR001279">
    <property type="entry name" value="Metallo-B-lactamas"/>
</dbReference>
<dbReference type="eggNOG" id="COG0491">
    <property type="taxonomic scope" value="Bacteria"/>
</dbReference>
<dbReference type="GO" id="GO:0016787">
    <property type="term" value="F:hydrolase activity"/>
    <property type="evidence" value="ECO:0007669"/>
    <property type="project" value="UniProtKB-KW"/>
</dbReference>
<dbReference type="GO" id="GO:0070813">
    <property type="term" value="P:hydrogen sulfide metabolic process"/>
    <property type="evidence" value="ECO:0007669"/>
    <property type="project" value="TreeGrafter"/>
</dbReference>
<dbReference type="CDD" id="cd07723">
    <property type="entry name" value="hydroxyacylglutathione_hydrolase_MBL-fold"/>
    <property type="match status" value="1"/>
</dbReference>
<dbReference type="SMART" id="SM00849">
    <property type="entry name" value="Lactamase_B"/>
    <property type="match status" value="1"/>
</dbReference>
<feature type="domain" description="Metallo-beta-lactamase" evidence="6">
    <location>
        <begin position="12"/>
        <end position="168"/>
    </location>
</feature>
<evidence type="ECO:0000313" key="8">
    <source>
        <dbReference type="Proteomes" id="UP000030661"/>
    </source>
</evidence>
<organism evidence="7">
    <name type="scientific">Vecturithrix granuli</name>
    <dbReference type="NCBI Taxonomy" id="1499967"/>
    <lineage>
        <taxon>Bacteria</taxon>
        <taxon>Candidatus Moduliflexota</taxon>
        <taxon>Candidatus Vecturitrichia</taxon>
        <taxon>Candidatus Vecturitrichales</taxon>
        <taxon>Candidatus Vecturitrichaceae</taxon>
        <taxon>Candidatus Vecturithrix</taxon>
    </lineage>
</organism>
<dbReference type="GO" id="GO:0046872">
    <property type="term" value="F:metal ion binding"/>
    <property type="evidence" value="ECO:0007669"/>
    <property type="project" value="UniProtKB-KW"/>
</dbReference>
<dbReference type="InterPro" id="IPR036866">
    <property type="entry name" value="RibonucZ/Hydroxyglut_hydro"/>
</dbReference>
<dbReference type="Proteomes" id="UP000030661">
    <property type="component" value="Unassembled WGS sequence"/>
</dbReference>
<dbReference type="HOGENOM" id="CLU_030571_5_3_0"/>
<evidence type="ECO:0000256" key="5">
    <source>
        <dbReference type="ARBA" id="ARBA00022833"/>
    </source>
</evidence>
<dbReference type="STRING" id="1499967.U27_04581"/>
<evidence type="ECO:0000256" key="3">
    <source>
        <dbReference type="ARBA" id="ARBA00022723"/>
    </source>
</evidence>
<evidence type="ECO:0000256" key="2">
    <source>
        <dbReference type="ARBA" id="ARBA00006759"/>
    </source>
</evidence>